<proteinExistence type="predicted"/>
<reference evidence="2" key="1">
    <citation type="journal article" date="2021" name="Nat. Commun.">
        <title>Genetic determinants of endophytism in the Arabidopsis root mycobiome.</title>
        <authorList>
            <person name="Mesny F."/>
            <person name="Miyauchi S."/>
            <person name="Thiergart T."/>
            <person name="Pickel B."/>
            <person name="Atanasova L."/>
            <person name="Karlsson M."/>
            <person name="Huettel B."/>
            <person name="Barry K.W."/>
            <person name="Haridas S."/>
            <person name="Chen C."/>
            <person name="Bauer D."/>
            <person name="Andreopoulos W."/>
            <person name="Pangilinan J."/>
            <person name="LaButti K."/>
            <person name="Riley R."/>
            <person name="Lipzen A."/>
            <person name="Clum A."/>
            <person name="Drula E."/>
            <person name="Henrissat B."/>
            <person name="Kohler A."/>
            <person name="Grigoriev I.V."/>
            <person name="Martin F.M."/>
            <person name="Hacquard S."/>
        </authorList>
    </citation>
    <scope>NUCLEOTIDE SEQUENCE</scope>
    <source>
        <strain evidence="2">FSSC 5 MPI-SDFR-AT-0091</strain>
    </source>
</reference>
<comment type="caution">
    <text evidence="2">The sequence shown here is derived from an EMBL/GenBank/DDBJ whole genome shotgun (WGS) entry which is preliminary data.</text>
</comment>
<dbReference type="EMBL" id="JAGTJS010000008">
    <property type="protein sequence ID" value="KAH7260242.1"/>
    <property type="molecule type" value="Genomic_DNA"/>
</dbReference>
<protein>
    <recommendedName>
        <fullName evidence="4">Secreted protein</fullName>
    </recommendedName>
</protein>
<organism evidence="2 3">
    <name type="scientific">Fusarium solani</name>
    <name type="common">Filamentous fungus</name>
    <dbReference type="NCBI Taxonomy" id="169388"/>
    <lineage>
        <taxon>Eukaryota</taxon>
        <taxon>Fungi</taxon>
        <taxon>Dikarya</taxon>
        <taxon>Ascomycota</taxon>
        <taxon>Pezizomycotina</taxon>
        <taxon>Sordariomycetes</taxon>
        <taxon>Hypocreomycetidae</taxon>
        <taxon>Hypocreales</taxon>
        <taxon>Nectriaceae</taxon>
        <taxon>Fusarium</taxon>
        <taxon>Fusarium solani species complex</taxon>
    </lineage>
</organism>
<feature type="chain" id="PRO_5040264983" description="Secreted protein" evidence="1">
    <location>
        <begin position="17"/>
        <end position="102"/>
    </location>
</feature>
<evidence type="ECO:0000256" key="1">
    <source>
        <dbReference type="SAM" id="SignalP"/>
    </source>
</evidence>
<name>A0A9P9HP52_FUSSL</name>
<sequence length="102" mass="11917">MNFCTTWCIFLLGGSGQDLGPWRPVSGERWVQFWASWLHQRRGSVRCPRDLQDLPMRHRFRSASVHKSGLRDMNSENWLCRASANGRLGRTPTRCEVLADWR</sequence>
<evidence type="ECO:0000313" key="2">
    <source>
        <dbReference type="EMBL" id="KAH7260242.1"/>
    </source>
</evidence>
<keyword evidence="3" id="KW-1185">Reference proteome</keyword>
<keyword evidence="1" id="KW-0732">Signal</keyword>
<dbReference type="AlphaFoldDB" id="A0A9P9HP52"/>
<gene>
    <name evidence="2" type="ORF">B0J15DRAFT_492183</name>
</gene>
<evidence type="ECO:0000313" key="3">
    <source>
        <dbReference type="Proteomes" id="UP000736672"/>
    </source>
</evidence>
<evidence type="ECO:0008006" key="4">
    <source>
        <dbReference type="Google" id="ProtNLM"/>
    </source>
</evidence>
<dbReference type="Proteomes" id="UP000736672">
    <property type="component" value="Unassembled WGS sequence"/>
</dbReference>
<feature type="signal peptide" evidence="1">
    <location>
        <begin position="1"/>
        <end position="16"/>
    </location>
</feature>
<accession>A0A9P9HP52</accession>